<dbReference type="Proteomes" id="UP000325315">
    <property type="component" value="Unassembled WGS sequence"/>
</dbReference>
<feature type="compositionally biased region" description="Low complexity" evidence="7">
    <location>
        <begin position="90"/>
        <end position="117"/>
    </location>
</feature>
<keyword evidence="3" id="KW-0238">DNA-binding</keyword>
<dbReference type="InterPro" id="IPR003657">
    <property type="entry name" value="WRKY_dom"/>
</dbReference>
<organism evidence="9 10">
    <name type="scientific">Gossypium australe</name>
    <dbReference type="NCBI Taxonomy" id="47621"/>
    <lineage>
        <taxon>Eukaryota</taxon>
        <taxon>Viridiplantae</taxon>
        <taxon>Streptophyta</taxon>
        <taxon>Embryophyta</taxon>
        <taxon>Tracheophyta</taxon>
        <taxon>Spermatophyta</taxon>
        <taxon>Magnoliopsida</taxon>
        <taxon>eudicotyledons</taxon>
        <taxon>Gunneridae</taxon>
        <taxon>Pentapetalae</taxon>
        <taxon>rosids</taxon>
        <taxon>malvids</taxon>
        <taxon>Malvales</taxon>
        <taxon>Malvaceae</taxon>
        <taxon>Malvoideae</taxon>
        <taxon>Gossypium</taxon>
    </lineage>
</organism>
<dbReference type="GO" id="GO:0000976">
    <property type="term" value="F:transcription cis-regulatory region binding"/>
    <property type="evidence" value="ECO:0007669"/>
    <property type="project" value="TreeGrafter"/>
</dbReference>
<keyword evidence="5" id="KW-0539">Nucleus</keyword>
<evidence type="ECO:0000256" key="4">
    <source>
        <dbReference type="ARBA" id="ARBA00023163"/>
    </source>
</evidence>
<evidence type="ECO:0000313" key="9">
    <source>
        <dbReference type="EMBL" id="KAA3459889.1"/>
    </source>
</evidence>
<keyword evidence="4" id="KW-0804">Transcription</keyword>
<evidence type="ECO:0000259" key="8">
    <source>
        <dbReference type="PROSITE" id="PS50811"/>
    </source>
</evidence>
<evidence type="ECO:0000256" key="2">
    <source>
        <dbReference type="ARBA" id="ARBA00023015"/>
    </source>
</evidence>
<proteinExistence type="inferred from homology"/>
<dbReference type="OrthoDB" id="662136at2759"/>
<dbReference type="GO" id="GO:0003700">
    <property type="term" value="F:DNA-binding transcription factor activity"/>
    <property type="evidence" value="ECO:0007669"/>
    <property type="project" value="InterPro"/>
</dbReference>
<feature type="compositionally biased region" description="Polar residues" evidence="7">
    <location>
        <begin position="257"/>
        <end position="279"/>
    </location>
</feature>
<evidence type="ECO:0000313" key="10">
    <source>
        <dbReference type="Proteomes" id="UP000325315"/>
    </source>
</evidence>
<dbReference type="SMART" id="SM00774">
    <property type="entry name" value="WRKY"/>
    <property type="match status" value="1"/>
</dbReference>
<dbReference type="AlphaFoldDB" id="A0A5B6UQ01"/>
<comment type="similarity">
    <text evidence="6">Belongs to the WRKY group II-e family.</text>
</comment>
<accession>A0A5B6UQ01</accession>
<dbReference type="PROSITE" id="PS50811">
    <property type="entry name" value="WRKY"/>
    <property type="match status" value="1"/>
</dbReference>
<dbReference type="Gene3D" id="2.20.25.80">
    <property type="entry name" value="WRKY domain"/>
    <property type="match status" value="1"/>
</dbReference>
<evidence type="ECO:0000256" key="7">
    <source>
        <dbReference type="SAM" id="MobiDB-lite"/>
    </source>
</evidence>
<keyword evidence="10" id="KW-1185">Reference proteome</keyword>
<reference evidence="10" key="1">
    <citation type="journal article" date="2019" name="Plant Biotechnol. J.">
        <title>Genome sequencing of the Australian wild diploid species Gossypium australe highlights disease resistance and delayed gland morphogenesis.</title>
        <authorList>
            <person name="Cai Y."/>
            <person name="Cai X."/>
            <person name="Wang Q."/>
            <person name="Wang P."/>
            <person name="Zhang Y."/>
            <person name="Cai C."/>
            <person name="Xu Y."/>
            <person name="Wang K."/>
            <person name="Zhou Z."/>
            <person name="Wang C."/>
            <person name="Geng S."/>
            <person name="Li B."/>
            <person name="Dong Q."/>
            <person name="Hou Y."/>
            <person name="Wang H."/>
            <person name="Ai P."/>
            <person name="Liu Z."/>
            <person name="Yi F."/>
            <person name="Sun M."/>
            <person name="An G."/>
            <person name="Cheng J."/>
            <person name="Zhang Y."/>
            <person name="Shi Q."/>
            <person name="Xie Y."/>
            <person name="Shi X."/>
            <person name="Chang Y."/>
            <person name="Huang F."/>
            <person name="Chen Y."/>
            <person name="Hong S."/>
            <person name="Mi L."/>
            <person name="Sun Q."/>
            <person name="Zhang L."/>
            <person name="Zhou B."/>
            <person name="Peng R."/>
            <person name="Zhang X."/>
            <person name="Liu F."/>
        </authorList>
    </citation>
    <scope>NUCLEOTIDE SEQUENCE [LARGE SCALE GENOMIC DNA]</scope>
    <source>
        <strain evidence="10">cv. PA1801</strain>
    </source>
</reference>
<feature type="region of interest" description="Disordered" evidence="7">
    <location>
        <begin position="249"/>
        <end position="317"/>
    </location>
</feature>
<feature type="region of interest" description="Disordered" evidence="7">
    <location>
        <begin position="90"/>
        <end position="179"/>
    </location>
</feature>
<feature type="domain" description="WRKY" evidence="8">
    <location>
        <begin position="182"/>
        <end position="254"/>
    </location>
</feature>
<dbReference type="InterPro" id="IPR044810">
    <property type="entry name" value="WRKY_plant"/>
</dbReference>
<dbReference type="FunFam" id="2.20.25.80:FF:000007">
    <property type="entry name" value="WRKY transcription factor 22"/>
    <property type="match status" value="1"/>
</dbReference>
<dbReference type="Pfam" id="PF03106">
    <property type="entry name" value="WRKY"/>
    <property type="match status" value="1"/>
</dbReference>
<comment type="caution">
    <text evidence="9">The sequence shown here is derived from an EMBL/GenBank/DDBJ whole genome shotgun (WGS) entry which is preliminary data.</text>
</comment>
<dbReference type="InterPro" id="IPR036576">
    <property type="entry name" value="WRKY_dom_sf"/>
</dbReference>
<evidence type="ECO:0000256" key="5">
    <source>
        <dbReference type="ARBA" id="ARBA00023242"/>
    </source>
</evidence>
<feature type="compositionally biased region" description="Basic residues" evidence="7">
    <location>
        <begin position="166"/>
        <end position="178"/>
    </location>
</feature>
<dbReference type="PANTHER" id="PTHR32096:SF80">
    <property type="entry name" value="WRKY TRANSCRIPTION FACTOR 27-RELATED"/>
    <property type="match status" value="1"/>
</dbReference>
<keyword evidence="2" id="KW-0805">Transcription regulation</keyword>
<dbReference type="EMBL" id="SMMG02000009">
    <property type="protein sequence ID" value="KAA3459889.1"/>
    <property type="molecule type" value="Genomic_DNA"/>
</dbReference>
<feature type="compositionally biased region" description="Low complexity" evidence="7">
    <location>
        <begin position="143"/>
        <end position="165"/>
    </location>
</feature>
<comment type="subcellular location">
    <subcellularLocation>
        <location evidence="1">Nucleus</location>
    </subcellularLocation>
</comment>
<protein>
    <submittedName>
        <fullName evidence="9">Putative WRKY transcription factor 27</fullName>
    </submittedName>
</protein>
<dbReference type="SUPFAM" id="SSF118290">
    <property type="entry name" value="WRKY DNA-binding domain"/>
    <property type="match status" value="1"/>
</dbReference>
<dbReference type="GO" id="GO:0005634">
    <property type="term" value="C:nucleus"/>
    <property type="evidence" value="ECO:0007669"/>
    <property type="project" value="UniProtKB-SubCell"/>
</dbReference>
<name>A0A5B6UQ01_9ROSI</name>
<evidence type="ECO:0000256" key="3">
    <source>
        <dbReference type="ARBA" id="ARBA00023125"/>
    </source>
</evidence>
<dbReference type="PANTHER" id="PTHR32096">
    <property type="entry name" value="WRKY TRANSCRIPTION FACTOR 30-RELATED-RELATED"/>
    <property type="match status" value="1"/>
</dbReference>
<feature type="compositionally biased region" description="Low complexity" evidence="7">
    <location>
        <begin position="284"/>
        <end position="312"/>
    </location>
</feature>
<evidence type="ECO:0000256" key="6">
    <source>
        <dbReference type="ARBA" id="ARBA00060761"/>
    </source>
</evidence>
<sequence>MAEDWDLSAVVRSCTSAANTARAVENNINNENCSSSFEDPLACLASLTFEEDDDPFPFPKLSQLAETGHLQDSYKPFLPNADPIAAAAIDPCSSSSHHGGSSSQLHQHQRLQHQQEQPAGGGIGSPLTPTSAPLFSFSGFGNQQQVQPQSHQQQQTRAQPPVQTPRSRKRKNQQKRTVCHVTADKLSSDPWAWRKYGQKPIKGSPYPRFRTFSTNYYRCSSSKGCSARKQVERSNLDSEIFIITYTGEHTHPKPTHRNSLAGSTRNKLSTVQKPTTTKDSAAETIPTTSTVSCSSPRSTTSLSPISPTTTLSAPEDTAAAVHKTGDNGGEEESVYMDVESDEDDDDLLIPNVHVDEDLFKGLEELVGSGSNGVGIGPNFGDNFSSWSTGNSAAAGAAASGGC</sequence>
<evidence type="ECO:0000256" key="1">
    <source>
        <dbReference type="ARBA" id="ARBA00004123"/>
    </source>
</evidence>
<gene>
    <name evidence="9" type="ORF">EPI10_026611</name>
</gene>